<proteinExistence type="inferred from homology"/>
<dbReference type="HAMAP" id="MF_00061">
    <property type="entry name" value="IspE"/>
    <property type="match status" value="1"/>
</dbReference>
<evidence type="ECO:0000256" key="3">
    <source>
        <dbReference type="ARBA" id="ARBA00017473"/>
    </source>
</evidence>
<evidence type="ECO:0000256" key="9">
    <source>
        <dbReference type="ARBA" id="ARBA00032554"/>
    </source>
</evidence>
<evidence type="ECO:0000259" key="11">
    <source>
        <dbReference type="Pfam" id="PF00288"/>
    </source>
</evidence>
<dbReference type="InterPro" id="IPR006204">
    <property type="entry name" value="GHMP_kinase_N_dom"/>
</dbReference>
<keyword evidence="4 10" id="KW-0808">Transferase</keyword>
<keyword evidence="8 10" id="KW-0414">Isoprene biosynthesis</keyword>
<protein>
    <recommendedName>
        <fullName evidence="3 10">4-diphosphocytidyl-2-C-methyl-D-erythritol kinase</fullName>
        <shortName evidence="10">CMK</shortName>
        <ecNumber evidence="2 10">2.7.1.148</ecNumber>
    </recommendedName>
    <alternativeName>
        <fullName evidence="9 10">4-(cytidine-5'-diphospho)-2-C-methyl-D-erythritol kinase</fullName>
    </alternativeName>
</protein>
<dbReference type="EC" id="2.7.1.148" evidence="2 10"/>
<sequence length="289" mass="31717">MDNQLTDWWPSPAKLNLFLHILGRNERGYHLLQTLFQMLDVGDKLAFRLTNDEKIILTNPLAGVADEDNLIVRAARLLQTTCKVTQGVTITLDKHLPMGGGIGGGSSNAATTLVALNELWKCKLNNTQLAELGLSLGADVPIFIHGETAFASGVGEKVFPVKIAPKWYLVANPGIHVSTAEVFAAAELPRNSSAINWHDYKFEETRNDCQTLVTNRHPEVAKLLQWLVHYAPSRMTGTGACVFATFASQAQAMEVQARLPIEWTSFIAKGVDQSPLKIKQQTVRAASDM</sequence>
<dbReference type="PANTHER" id="PTHR43527:SF2">
    <property type="entry name" value="4-DIPHOSPHOCYTIDYL-2-C-METHYL-D-ERYTHRITOL KINASE, CHLOROPLASTIC"/>
    <property type="match status" value="1"/>
</dbReference>
<evidence type="ECO:0000256" key="4">
    <source>
        <dbReference type="ARBA" id="ARBA00022679"/>
    </source>
</evidence>
<evidence type="ECO:0000256" key="2">
    <source>
        <dbReference type="ARBA" id="ARBA00012052"/>
    </source>
</evidence>
<dbReference type="NCBIfam" id="TIGR00154">
    <property type="entry name" value="ispE"/>
    <property type="match status" value="1"/>
</dbReference>
<dbReference type="InterPro" id="IPR036554">
    <property type="entry name" value="GHMP_kinase_C_sf"/>
</dbReference>
<keyword evidence="6 10" id="KW-0418">Kinase</keyword>
<evidence type="ECO:0000256" key="7">
    <source>
        <dbReference type="ARBA" id="ARBA00022840"/>
    </source>
</evidence>
<dbReference type="EMBL" id="JAATNW010000001">
    <property type="protein sequence ID" value="NMH58808.1"/>
    <property type="molecule type" value="Genomic_DNA"/>
</dbReference>
<feature type="active site" evidence="10">
    <location>
        <position position="139"/>
    </location>
</feature>
<dbReference type="Gene3D" id="3.30.230.10">
    <property type="match status" value="1"/>
</dbReference>
<organism evidence="13 14">
    <name type="scientific">Alteromonas ponticola</name>
    <dbReference type="NCBI Taxonomy" id="2720613"/>
    <lineage>
        <taxon>Bacteria</taxon>
        <taxon>Pseudomonadati</taxon>
        <taxon>Pseudomonadota</taxon>
        <taxon>Gammaproteobacteria</taxon>
        <taxon>Alteromonadales</taxon>
        <taxon>Alteromonadaceae</taxon>
        <taxon>Alteromonas/Salinimonas group</taxon>
        <taxon>Alteromonas</taxon>
    </lineage>
</organism>
<evidence type="ECO:0000259" key="12">
    <source>
        <dbReference type="Pfam" id="PF08544"/>
    </source>
</evidence>
<evidence type="ECO:0000256" key="10">
    <source>
        <dbReference type="HAMAP-Rule" id="MF_00061"/>
    </source>
</evidence>
<name>A0ABX1QZ79_9ALTE</name>
<dbReference type="NCBIfam" id="NF011202">
    <property type="entry name" value="PRK14608.1"/>
    <property type="match status" value="1"/>
</dbReference>
<dbReference type="Proteomes" id="UP000709336">
    <property type="component" value="Unassembled WGS sequence"/>
</dbReference>
<accession>A0ABX1QZ79</accession>
<dbReference type="InterPro" id="IPR020568">
    <property type="entry name" value="Ribosomal_Su5_D2-typ_SF"/>
</dbReference>
<comment type="function">
    <text evidence="10">Catalyzes the phosphorylation of the position 2 hydroxy group of 4-diphosphocytidyl-2C-methyl-D-erythritol.</text>
</comment>
<evidence type="ECO:0000256" key="5">
    <source>
        <dbReference type="ARBA" id="ARBA00022741"/>
    </source>
</evidence>
<reference evidence="13 14" key="1">
    <citation type="submission" date="2020-03" db="EMBL/GenBank/DDBJ databases">
        <title>Alteromonas ponticola sp. nov., isolated from seawater.</title>
        <authorList>
            <person name="Yoon J.-H."/>
            <person name="Kim Y.-O."/>
        </authorList>
    </citation>
    <scope>NUCLEOTIDE SEQUENCE [LARGE SCALE GENOMIC DNA]</scope>
    <source>
        <strain evidence="13 14">MYP5</strain>
    </source>
</reference>
<dbReference type="InterPro" id="IPR013750">
    <property type="entry name" value="GHMP_kinase_C_dom"/>
</dbReference>
<dbReference type="RefSeq" id="WP_169209356.1">
    <property type="nucleotide sequence ID" value="NZ_JAATNW010000001.1"/>
</dbReference>
<comment type="caution">
    <text evidence="13">The sequence shown here is derived from an EMBL/GenBank/DDBJ whole genome shotgun (WGS) entry which is preliminary data.</text>
</comment>
<dbReference type="InterPro" id="IPR014721">
    <property type="entry name" value="Ribsml_uS5_D2-typ_fold_subgr"/>
</dbReference>
<comment type="catalytic activity">
    <reaction evidence="10">
        <text>4-CDP-2-C-methyl-D-erythritol + ATP = 4-CDP-2-C-methyl-D-erythritol 2-phosphate + ADP + H(+)</text>
        <dbReference type="Rhea" id="RHEA:18437"/>
        <dbReference type="ChEBI" id="CHEBI:15378"/>
        <dbReference type="ChEBI" id="CHEBI:30616"/>
        <dbReference type="ChEBI" id="CHEBI:57823"/>
        <dbReference type="ChEBI" id="CHEBI:57919"/>
        <dbReference type="ChEBI" id="CHEBI:456216"/>
        <dbReference type="EC" id="2.7.1.148"/>
    </reaction>
</comment>
<dbReference type="Pfam" id="PF08544">
    <property type="entry name" value="GHMP_kinases_C"/>
    <property type="match status" value="1"/>
</dbReference>
<gene>
    <name evidence="10 13" type="primary">ispE</name>
    <name evidence="13" type="ORF">HCJ96_02060</name>
</gene>
<feature type="domain" description="GHMP kinase C-terminal" evidence="12">
    <location>
        <begin position="204"/>
        <end position="262"/>
    </location>
</feature>
<comment type="pathway">
    <text evidence="10">Isoprenoid biosynthesis; isopentenyl diphosphate biosynthesis via DXP pathway; isopentenyl diphosphate from 1-deoxy-D-xylulose 5-phosphate: step 3/6.</text>
</comment>
<evidence type="ECO:0000313" key="13">
    <source>
        <dbReference type="EMBL" id="NMH58808.1"/>
    </source>
</evidence>
<dbReference type="SUPFAM" id="SSF54211">
    <property type="entry name" value="Ribosomal protein S5 domain 2-like"/>
    <property type="match status" value="1"/>
</dbReference>
<evidence type="ECO:0000256" key="6">
    <source>
        <dbReference type="ARBA" id="ARBA00022777"/>
    </source>
</evidence>
<dbReference type="PIRSF" id="PIRSF010376">
    <property type="entry name" value="IspE"/>
    <property type="match status" value="1"/>
</dbReference>
<keyword evidence="5 10" id="KW-0547">Nucleotide-binding</keyword>
<dbReference type="Gene3D" id="3.30.70.890">
    <property type="entry name" value="GHMP kinase, C-terminal domain"/>
    <property type="match status" value="1"/>
</dbReference>
<comment type="similarity">
    <text evidence="1 10">Belongs to the GHMP kinase family. IspE subfamily.</text>
</comment>
<keyword evidence="14" id="KW-1185">Reference proteome</keyword>
<keyword evidence="7 10" id="KW-0067">ATP-binding</keyword>
<evidence type="ECO:0000313" key="14">
    <source>
        <dbReference type="Proteomes" id="UP000709336"/>
    </source>
</evidence>
<feature type="active site" evidence="10">
    <location>
        <position position="14"/>
    </location>
</feature>
<dbReference type="SUPFAM" id="SSF55060">
    <property type="entry name" value="GHMP Kinase, C-terminal domain"/>
    <property type="match status" value="1"/>
</dbReference>
<evidence type="ECO:0000256" key="1">
    <source>
        <dbReference type="ARBA" id="ARBA00009684"/>
    </source>
</evidence>
<dbReference type="GO" id="GO:0050515">
    <property type="term" value="F:4-(cytidine 5'-diphospho)-2-C-methyl-D-erythritol kinase activity"/>
    <property type="evidence" value="ECO:0007669"/>
    <property type="project" value="UniProtKB-EC"/>
</dbReference>
<dbReference type="PANTHER" id="PTHR43527">
    <property type="entry name" value="4-DIPHOSPHOCYTIDYL-2-C-METHYL-D-ERYTHRITOL KINASE, CHLOROPLASTIC"/>
    <property type="match status" value="1"/>
</dbReference>
<evidence type="ECO:0000256" key="8">
    <source>
        <dbReference type="ARBA" id="ARBA00023229"/>
    </source>
</evidence>
<dbReference type="Pfam" id="PF00288">
    <property type="entry name" value="GHMP_kinases_N"/>
    <property type="match status" value="1"/>
</dbReference>
<dbReference type="InterPro" id="IPR004424">
    <property type="entry name" value="IspE"/>
</dbReference>
<feature type="binding site" evidence="10">
    <location>
        <begin position="97"/>
        <end position="107"/>
    </location>
    <ligand>
        <name>ATP</name>
        <dbReference type="ChEBI" id="CHEBI:30616"/>
    </ligand>
</feature>
<feature type="domain" description="GHMP kinase N-terminal" evidence="11">
    <location>
        <begin position="69"/>
        <end position="146"/>
    </location>
</feature>